<dbReference type="EMBL" id="AZIL01001243">
    <property type="protein sequence ID" value="EWM24448.1"/>
    <property type="molecule type" value="Genomic_DNA"/>
</dbReference>
<dbReference type="GO" id="GO:0061504">
    <property type="term" value="P:cyclic threonylcarbamoyladenosine biosynthetic process"/>
    <property type="evidence" value="ECO:0007669"/>
    <property type="project" value="TreeGrafter"/>
</dbReference>
<organism evidence="2 3">
    <name type="scientific">Nannochloropsis gaditana</name>
    <dbReference type="NCBI Taxonomy" id="72520"/>
    <lineage>
        <taxon>Eukaryota</taxon>
        <taxon>Sar</taxon>
        <taxon>Stramenopiles</taxon>
        <taxon>Ochrophyta</taxon>
        <taxon>Eustigmatophyceae</taxon>
        <taxon>Eustigmatales</taxon>
        <taxon>Monodopsidaceae</taxon>
        <taxon>Nannochloropsis</taxon>
    </lineage>
</organism>
<evidence type="ECO:0000313" key="2">
    <source>
        <dbReference type="EMBL" id="EWM24448.1"/>
    </source>
</evidence>
<dbReference type="PANTHER" id="PTHR43267">
    <property type="entry name" value="TRNA THREONYLCARBAMOYLADENOSINE DEHYDRATASE"/>
    <property type="match status" value="1"/>
</dbReference>
<dbReference type="InterPro" id="IPR035985">
    <property type="entry name" value="Ubiquitin-activating_enz"/>
</dbReference>
<accession>W7TLU1</accession>
<evidence type="ECO:0000256" key="1">
    <source>
        <dbReference type="SAM" id="Phobius"/>
    </source>
</evidence>
<comment type="caution">
    <text evidence="2">The sequence shown here is derived from an EMBL/GenBank/DDBJ whole genome shotgun (WGS) entry which is preliminary data.</text>
</comment>
<feature type="transmembrane region" description="Helical" evidence="1">
    <location>
        <begin position="151"/>
        <end position="169"/>
    </location>
</feature>
<dbReference type="Proteomes" id="UP000019335">
    <property type="component" value="Chromosome 14"/>
</dbReference>
<keyword evidence="1" id="KW-0472">Membrane</keyword>
<sequence>MYAQDQDLRVISALGAGLKADPTRLCIGELDNTKNEPLAIKLRYLLRKQGRACTGITTVYSHEKPRGSLLPLTDEQEAAPSDFGILEHMRLRVLPVLGTMPALFGQAMAAFVLCELAGQSLQPVAVVIPFPIPFLLGRLQMARLLGKMHTLPSGFSLLLLPCLIFLLTLRTPPSTPKALKLLPPPALPPSLPAPQEGLSRNVKHRLLQHLRNRERATFQNRDT</sequence>
<name>W7TLU1_9STRA</name>
<proteinExistence type="predicted"/>
<dbReference type="OrthoDB" id="10265862at2759"/>
<dbReference type="GO" id="GO:0061503">
    <property type="term" value="F:tRNA threonylcarbamoyladenosine dehydratase"/>
    <property type="evidence" value="ECO:0007669"/>
    <property type="project" value="TreeGrafter"/>
</dbReference>
<keyword evidence="1" id="KW-0812">Transmembrane</keyword>
<feature type="transmembrane region" description="Helical" evidence="1">
    <location>
        <begin position="93"/>
        <end position="113"/>
    </location>
</feature>
<dbReference type="Gene3D" id="3.40.50.720">
    <property type="entry name" value="NAD(P)-binding Rossmann-like Domain"/>
    <property type="match status" value="1"/>
</dbReference>
<dbReference type="AlphaFoldDB" id="W7TLU1"/>
<dbReference type="PANTHER" id="PTHR43267:SF2">
    <property type="entry name" value="TRNA THREONYLCARBAMOYLADENOSINE DEHYDRATASE 1-RELATED"/>
    <property type="match status" value="1"/>
</dbReference>
<dbReference type="InterPro" id="IPR045886">
    <property type="entry name" value="ThiF/MoeB/HesA"/>
</dbReference>
<evidence type="ECO:0000313" key="3">
    <source>
        <dbReference type="Proteomes" id="UP000019335"/>
    </source>
</evidence>
<reference evidence="2 3" key="1">
    <citation type="journal article" date="2014" name="Mol. Plant">
        <title>Chromosome Scale Genome Assembly and Transcriptome Profiling of Nannochloropsis gaditana in Nitrogen Depletion.</title>
        <authorList>
            <person name="Corteggiani Carpinelli E."/>
            <person name="Telatin A."/>
            <person name="Vitulo N."/>
            <person name="Forcato C."/>
            <person name="D'Angelo M."/>
            <person name="Schiavon R."/>
            <person name="Vezzi A."/>
            <person name="Giacometti G.M."/>
            <person name="Morosinotto T."/>
            <person name="Valle G."/>
        </authorList>
    </citation>
    <scope>NUCLEOTIDE SEQUENCE [LARGE SCALE GENOMIC DNA]</scope>
    <source>
        <strain evidence="2 3">B-31</strain>
    </source>
</reference>
<protein>
    <submittedName>
        <fullName evidence="2">Mitochondrion protein</fullName>
    </submittedName>
</protein>
<gene>
    <name evidence="2" type="ORF">Naga_101792g1</name>
</gene>
<dbReference type="SUPFAM" id="SSF69572">
    <property type="entry name" value="Activating enzymes of the ubiquitin-like proteins"/>
    <property type="match status" value="1"/>
</dbReference>
<keyword evidence="3" id="KW-1185">Reference proteome</keyword>
<dbReference type="GO" id="GO:0008641">
    <property type="term" value="F:ubiquitin-like modifier activating enzyme activity"/>
    <property type="evidence" value="ECO:0007669"/>
    <property type="project" value="InterPro"/>
</dbReference>
<keyword evidence="1" id="KW-1133">Transmembrane helix</keyword>